<protein>
    <submittedName>
        <fullName evidence="2">Uncharacterized protein</fullName>
    </submittedName>
</protein>
<accession>A0A9N9TAV9</accession>
<dbReference type="Proteomes" id="UP001153709">
    <property type="component" value="Chromosome 7"/>
</dbReference>
<keyword evidence="3" id="KW-1185">Reference proteome</keyword>
<dbReference type="OrthoDB" id="5920040at2759"/>
<organism evidence="2 3">
    <name type="scientific">Diabrotica balteata</name>
    <name type="common">Banded cucumber beetle</name>
    <dbReference type="NCBI Taxonomy" id="107213"/>
    <lineage>
        <taxon>Eukaryota</taxon>
        <taxon>Metazoa</taxon>
        <taxon>Ecdysozoa</taxon>
        <taxon>Arthropoda</taxon>
        <taxon>Hexapoda</taxon>
        <taxon>Insecta</taxon>
        <taxon>Pterygota</taxon>
        <taxon>Neoptera</taxon>
        <taxon>Endopterygota</taxon>
        <taxon>Coleoptera</taxon>
        <taxon>Polyphaga</taxon>
        <taxon>Cucujiformia</taxon>
        <taxon>Chrysomeloidea</taxon>
        <taxon>Chrysomelidae</taxon>
        <taxon>Galerucinae</taxon>
        <taxon>Diabroticina</taxon>
        <taxon>Diabroticites</taxon>
        <taxon>Diabrotica</taxon>
    </lineage>
</organism>
<feature type="compositionally biased region" description="Low complexity" evidence="1">
    <location>
        <begin position="119"/>
        <end position="137"/>
    </location>
</feature>
<feature type="compositionally biased region" description="Polar residues" evidence="1">
    <location>
        <begin position="176"/>
        <end position="186"/>
    </location>
</feature>
<dbReference type="EMBL" id="OU898282">
    <property type="protein sequence ID" value="CAG9837769.1"/>
    <property type="molecule type" value="Genomic_DNA"/>
</dbReference>
<evidence type="ECO:0000256" key="1">
    <source>
        <dbReference type="SAM" id="MobiDB-lite"/>
    </source>
</evidence>
<reference evidence="2" key="1">
    <citation type="submission" date="2022-01" db="EMBL/GenBank/DDBJ databases">
        <authorList>
            <person name="King R."/>
        </authorList>
    </citation>
    <scope>NUCLEOTIDE SEQUENCE</scope>
</reference>
<gene>
    <name evidence="2" type="ORF">DIABBA_LOCUS10728</name>
</gene>
<evidence type="ECO:0000313" key="2">
    <source>
        <dbReference type="EMBL" id="CAG9837769.1"/>
    </source>
</evidence>
<proteinExistence type="predicted"/>
<feature type="region of interest" description="Disordered" evidence="1">
    <location>
        <begin position="117"/>
        <end position="137"/>
    </location>
</feature>
<name>A0A9N9TAV9_DIABA</name>
<dbReference type="AlphaFoldDB" id="A0A9N9TAV9"/>
<sequence length="214" mass="24313">MDPKEETRLLKIYEELEQEGLLLEKTQEQNLDDKASDIDSVEASIMASSSSKRSFYPKDSSYKEILRTWYDDDDNDFITCESEVSQTDQEYEQPAVYKDSSESIPKILRASGHAAENYPTTTKTQTPQTQNAAPTTLTDPIENEYILLMENMSFTAPTLSTKPDIHISPSTYLTESTDFQQISHDPSSNKRNRSEIITSPQNYIPVNNTFQDAT</sequence>
<feature type="region of interest" description="Disordered" evidence="1">
    <location>
        <begin position="176"/>
        <end position="199"/>
    </location>
</feature>
<evidence type="ECO:0000313" key="3">
    <source>
        <dbReference type="Proteomes" id="UP001153709"/>
    </source>
</evidence>